<evidence type="ECO:0000313" key="1">
    <source>
        <dbReference type="EMBL" id="KAF0720194.1"/>
    </source>
</evidence>
<evidence type="ECO:0000313" key="2">
    <source>
        <dbReference type="EMBL" id="VFT77718.1"/>
    </source>
</evidence>
<reference evidence="2 3" key="1">
    <citation type="submission" date="2019-03" db="EMBL/GenBank/DDBJ databases">
        <authorList>
            <person name="Gaulin E."/>
            <person name="Dumas B."/>
        </authorList>
    </citation>
    <scope>NUCLEOTIDE SEQUENCE [LARGE SCALE GENOMIC DNA]</scope>
    <source>
        <strain evidence="2">CBS 568.67</strain>
    </source>
</reference>
<dbReference type="AlphaFoldDB" id="A0A485K5X5"/>
<accession>A0A485K5X5</accession>
<name>A0A485K5X5_9STRA</name>
<evidence type="ECO:0000313" key="3">
    <source>
        <dbReference type="Proteomes" id="UP000332933"/>
    </source>
</evidence>
<sequence length="108" mass="11764">MCPIDTPVPTTISDGQLILFSRALSCATTINDDVSLMLLTSLLALVAWGAFEPSRVYANFSPCPTLVDACTLATIDPVSCSLAFHAAQKLGLTFMPRRLVVDCMRWRK</sequence>
<gene>
    <name evidence="2" type="primary">Aste57867_493</name>
    <name evidence="1" type="ORF">As57867_000492</name>
    <name evidence="2" type="ORF">ASTE57867_493</name>
</gene>
<organism evidence="2 3">
    <name type="scientific">Aphanomyces stellatus</name>
    <dbReference type="NCBI Taxonomy" id="120398"/>
    <lineage>
        <taxon>Eukaryota</taxon>
        <taxon>Sar</taxon>
        <taxon>Stramenopiles</taxon>
        <taxon>Oomycota</taxon>
        <taxon>Saprolegniomycetes</taxon>
        <taxon>Saprolegniales</taxon>
        <taxon>Verrucalvaceae</taxon>
        <taxon>Aphanomyces</taxon>
    </lineage>
</organism>
<reference evidence="1" key="2">
    <citation type="submission" date="2019-06" db="EMBL/GenBank/DDBJ databases">
        <title>Genomics analysis of Aphanomyces spp. identifies a new class of oomycete effector associated with host adaptation.</title>
        <authorList>
            <person name="Gaulin E."/>
        </authorList>
    </citation>
    <scope>NUCLEOTIDE SEQUENCE</scope>
    <source>
        <strain evidence="1">CBS 578.67</strain>
    </source>
</reference>
<dbReference type="EMBL" id="VJMH01000025">
    <property type="protein sequence ID" value="KAF0720194.1"/>
    <property type="molecule type" value="Genomic_DNA"/>
</dbReference>
<protein>
    <submittedName>
        <fullName evidence="2">Aste57867_493 protein</fullName>
    </submittedName>
</protein>
<dbReference type="Proteomes" id="UP000332933">
    <property type="component" value="Unassembled WGS sequence"/>
</dbReference>
<proteinExistence type="predicted"/>
<keyword evidence="3" id="KW-1185">Reference proteome</keyword>
<dbReference type="EMBL" id="CAADRA010000025">
    <property type="protein sequence ID" value="VFT77718.1"/>
    <property type="molecule type" value="Genomic_DNA"/>
</dbReference>